<comment type="caution">
    <text evidence="4">The sequence shown here is derived from an EMBL/GenBank/DDBJ whole genome shotgun (WGS) entry which is preliminary data.</text>
</comment>
<dbReference type="InterPro" id="IPR013320">
    <property type="entry name" value="ConA-like_dom_sf"/>
</dbReference>
<evidence type="ECO:0000256" key="1">
    <source>
        <dbReference type="ARBA" id="ARBA00022729"/>
    </source>
</evidence>
<dbReference type="SUPFAM" id="SSF49899">
    <property type="entry name" value="Concanavalin A-like lectins/glucanases"/>
    <property type="match status" value="1"/>
</dbReference>
<reference evidence="4" key="1">
    <citation type="journal article" date="2015" name="Nature">
        <title>Complex archaea that bridge the gap between prokaryotes and eukaryotes.</title>
        <authorList>
            <person name="Spang A."/>
            <person name="Saw J.H."/>
            <person name="Jorgensen S.L."/>
            <person name="Zaremba-Niedzwiedzka K."/>
            <person name="Martijn J."/>
            <person name="Lind A.E."/>
            <person name="van Eijk R."/>
            <person name="Schleper C."/>
            <person name="Guy L."/>
            <person name="Ettema T.J."/>
        </authorList>
    </citation>
    <scope>NUCLEOTIDE SEQUENCE</scope>
</reference>
<evidence type="ECO:0000313" key="4">
    <source>
        <dbReference type="EMBL" id="KKK56835.1"/>
    </source>
</evidence>
<feature type="domain" description="LamG-like jellyroll fold" evidence="3">
    <location>
        <begin position="29"/>
        <end position="180"/>
    </location>
</feature>
<dbReference type="InterPro" id="IPR006558">
    <property type="entry name" value="LamG-like"/>
</dbReference>
<dbReference type="EMBL" id="LAZR01064793">
    <property type="protein sequence ID" value="KKK56835.1"/>
    <property type="molecule type" value="Genomic_DNA"/>
</dbReference>
<gene>
    <name evidence="4" type="ORF">LCGC14_3060550</name>
</gene>
<sequence>MANTHSIDLEAGSSHYLEAADSASLDIIDDISIEAWIKLETLADGAVGGFMIVTKLNSGDSSYQLSLVEQPNDANNYNRLNFEFRNGANATTGQSNVNTFVPADAGTWFHVAVTADVSASTMIFYVDGVAKTTTYLAQDATDMANVAAPVRIGASHTPPQQFFDGKVDDVRIWADIRTASEIDDNKSTESPAGDNLKAHWKLNNDLLDSSGNLNTLTNPNSAPFVTDVPFVGASGPANLKSFNGLASVSIKSINGLAMASVKSINSLE</sequence>
<accession>A0A0F8X7A2</accession>
<keyword evidence="1" id="KW-0732">Signal</keyword>
<organism evidence="4">
    <name type="scientific">marine sediment metagenome</name>
    <dbReference type="NCBI Taxonomy" id="412755"/>
    <lineage>
        <taxon>unclassified sequences</taxon>
        <taxon>metagenomes</taxon>
        <taxon>ecological metagenomes</taxon>
    </lineage>
</organism>
<evidence type="ECO:0000256" key="2">
    <source>
        <dbReference type="ARBA" id="ARBA00023157"/>
    </source>
</evidence>
<protein>
    <recommendedName>
        <fullName evidence="3">LamG-like jellyroll fold domain-containing protein</fullName>
    </recommendedName>
</protein>
<proteinExistence type="predicted"/>
<keyword evidence="2" id="KW-1015">Disulfide bond</keyword>
<dbReference type="AlphaFoldDB" id="A0A0F8X7A2"/>
<evidence type="ECO:0000259" key="3">
    <source>
        <dbReference type="SMART" id="SM00560"/>
    </source>
</evidence>
<dbReference type="Pfam" id="PF13385">
    <property type="entry name" value="Laminin_G_3"/>
    <property type="match status" value="1"/>
</dbReference>
<dbReference type="Gene3D" id="2.60.120.200">
    <property type="match status" value="1"/>
</dbReference>
<name>A0A0F8X7A2_9ZZZZ</name>
<dbReference type="SMART" id="SM00560">
    <property type="entry name" value="LamGL"/>
    <property type="match status" value="1"/>
</dbReference>